<dbReference type="Proteomes" id="UP001367508">
    <property type="component" value="Unassembled WGS sequence"/>
</dbReference>
<accession>A0AAN9KCE9</accession>
<name>A0AAN9KCE9_CANGL</name>
<evidence type="ECO:0000313" key="1">
    <source>
        <dbReference type="EMBL" id="KAK7314907.1"/>
    </source>
</evidence>
<organism evidence="1 2">
    <name type="scientific">Canavalia gladiata</name>
    <name type="common">Sword bean</name>
    <name type="synonym">Dolichos gladiatus</name>
    <dbReference type="NCBI Taxonomy" id="3824"/>
    <lineage>
        <taxon>Eukaryota</taxon>
        <taxon>Viridiplantae</taxon>
        <taxon>Streptophyta</taxon>
        <taxon>Embryophyta</taxon>
        <taxon>Tracheophyta</taxon>
        <taxon>Spermatophyta</taxon>
        <taxon>Magnoliopsida</taxon>
        <taxon>eudicotyledons</taxon>
        <taxon>Gunneridae</taxon>
        <taxon>Pentapetalae</taxon>
        <taxon>rosids</taxon>
        <taxon>fabids</taxon>
        <taxon>Fabales</taxon>
        <taxon>Fabaceae</taxon>
        <taxon>Papilionoideae</taxon>
        <taxon>50 kb inversion clade</taxon>
        <taxon>NPAAA clade</taxon>
        <taxon>indigoferoid/millettioid clade</taxon>
        <taxon>Phaseoleae</taxon>
        <taxon>Canavalia</taxon>
    </lineage>
</organism>
<gene>
    <name evidence="1" type="ORF">VNO77_33437</name>
</gene>
<dbReference type="AlphaFoldDB" id="A0AAN9KCE9"/>
<keyword evidence="2" id="KW-1185">Reference proteome</keyword>
<evidence type="ECO:0000313" key="2">
    <source>
        <dbReference type="Proteomes" id="UP001367508"/>
    </source>
</evidence>
<sequence>MVELESHSASSLPCNFITPFEFELYLYHFPNNETFFNMKINCTGPSKDLMVRQRNNRFISCIGQEGKKMS</sequence>
<reference evidence="1 2" key="1">
    <citation type="submission" date="2024-01" db="EMBL/GenBank/DDBJ databases">
        <title>The genomes of 5 underutilized Papilionoideae crops provide insights into root nodulation and disease resistanc.</title>
        <authorList>
            <person name="Jiang F."/>
        </authorList>
    </citation>
    <scope>NUCLEOTIDE SEQUENCE [LARGE SCALE GENOMIC DNA]</scope>
    <source>
        <strain evidence="1">LVBAO_FW01</strain>
        <tissue evidence="1">Leaves</tissue>
    </source>
</reference>
<comment type="caution">
    <text evidence="1">The sequence shown here is derived from an EMBL/GenBank/DDBJ whole genome shotgun (WGS) entry which is preliminary data.</text>
</comment>
<proteinExistence type="predicted"/>
<protein>
    <submittedName>
        <fullName evidence="1">Uncharacterized protein</fullName>
    </submittedName>
</protein>
<dbReference type="EMBL" id="JAYMYQ010000008">
    <property type="protein sequence ID" value="KAK7314907.1"/>
    <property type="molecule type" value="Genomic_DNA"/>
</dbReference>